<dbReference type="InterPro" id="IPR029063">
    <property type="entry name" value="SAM-dependent_MTases_sf"/>
</dbReference>
<dbReference type="Pfam" id="PF13649">
    <property type="entry name" value="Methyltransf_25"/>
    <property type="match status" value="1"/>
</dbReference>
<gene>
    <name evidence="2" type="ORF">SFSGTM_32280</name>
</gene>
<dbReference type="Gene3D" id="3.40.50.150">
    <property type="entry name" value="Vaccinia Virus protein VP39"/>
    <property type="match status" value="1"/>
</dbReference>
<protein>
    <recommendedName>
        <fullName evidence="1">Methyltransferase domain-containing protein</fullName>
    </recommendedName>
</protein>
<accession>A0A809SIU9</accession>
<dbReference type="CDD" id="cd02440">
    <property type="entry name" value="AdoMet_MTases"/>
    <property type="match status" value="1"/>
</dbReference>
<dbReference type="SUPFAM" id="SSF53335">
    <property type="entry name" value="S-adenosyl-L-methionine-dependent methyltransferases"/>
    <property type="match status" value="1"/>
</dbReference>
<dbReference type="GO" id="GO:0008168">
    <property type="term" value="F:methyltransferase activity"/>
    <property type="evidence" value="ECO:0007669"/>
    <property type="project" value="TreeGrafter"/>
</dbReference>
<keyword evidence="3" id="KW-1185">Reference proteome</keyword>
<reference evidence="3" key="1">
    <citation type="submission" date="2019-11" db="EMBL/GenBank/DDBJ databases">
        <title>Isolation and characterization of a novel species in the genus Sulfuriferula.</title>
        <authorList>
            <person name="Mochizuki J."/>
            <person name="Kojima H."/>
            <person name="Fukui M."/>
        </authorList>
    </citation>
    <scope>NUCLEOTIDE SEQUENCE [LARGE SCALE GENOMIC DNA]</scope>
    <source>
        <strain evidence="3">SGTM</strain>
        <plasmid evidence="3">sgtm_pl1 dna</plasmid>
    </source>
</reference>
<feature type="domain" description="Methyltransferase" evidence="1">
    <location>
        <begin position="46"/>
        <end position="137"/>
    </location>
</feature>
<sequence>MSNFTMQQYYGARAPEYDRVYLKPERQHDLRSIESWLPLALSGRSILEIACGTGHWTQFIAPVAKSIYAIDSSPETLEIARVRVPAQHVQFVEGNAYSLPTLTPLPSGGFAGFWLSHVPISSVRSFLLSFNQALCPGAKVVLMDNRFVEGSSTPISNQDADGNTYQIRSLADGTTHQVLKNFSTEKQLRDAVAGIVDNVHYHEWEYYWALEYSVIAS</sequence>
<name>A0A809SIU9_9PROT</name>
<evidence type="ECO:0000313" key="2">
    <source>
        <dbReference type="EMBL" id="BBP02520.1"/>
    </source>
</evidence>
<dbReference type="PANTHER" id="PTHR42912">
    <property type="entry name" value="METHYLTRANSFERASE"/>
    <property type="match status" value="1"/>
</dbReference>
<dbReference type="Proteomes" id="UP000463939">
    <property type="component" value="Plasmid SGTM_pl1"/>
</dbReference>
<dbReference type="RefSeq" id="WP_162086413.1">
    <property type="nucleotide sequence ID" value="NZ_AP021882.1"/>
</dbReference>
<dbReference type="AlphaFoldDB" id="A0A809SIU9"/>
<proteinExistence type="predicted"/>
<dbReference type="EMBL" id="AP021882">
    <property type="protein sequence ID" value="BBP02520.1"/>
    <property type="molecule type" value="Genomic_DNA"/>
</dbReference>
<evidence type="ECO:0000259" key="1">
    <source>
        <dbReference type="Pfam" id="PF13649"/>
    </source>
</evidence>
<keyword evidence="2" id="KW-0614">Plasmid</keyword>
<dbReference type="InterPro" id="IPR041698">
    <property type="entry name" value="Methyltransf_25"/>
</dbReference>
<dbReference type="KEGG" id="sniv:SFSGTM_32280"/>
<organism evidence="2 3">
    <name type="scientific">Sulfuriferula nivalis</name>
    <dbReference type="NCBI Taxonomy" id="2675298"/>
    <lineage>
        <taxon>Bacteria</taxon>
        <taxon>Pseudomonadati</taxon>
        <taxon>Pseudomonadota</taxon>
        <taxon>Betaproteobacteria</taxon>
        <taxon>Nitrosomonadales</taxon>
        <taxon>Sulfuricellaceae</taxon>
        <taxon>Sulfuriferula</taxon>
    </lineage>
</organism>
<dbReference type="InterPro" id="IPR050508">
    <property type="entry name" value="Methyltransf_Superfamily"/>
</dbReference>
<evidence type="ECO:0000313" key="3">
    <source>
        <dbReference type="Proteomes" id="UP000463939"/>
    </source>
</evidence>
<geneLocation type="plasmid" evidence="3">
    <name>sgtm_pl1 dna</name>
</geneLocation>